<feature type="domain" description="SRCR" evidence="10">
    <location>
        <begin position="211"/>
        <end position="328"/>
    </location>
</feature>
<dbReference type="PROSITE" id="PS50287">
    <property type="entry name" value="SRCR_2"/>
    <property type="match status" value="4"/>
</dbReference>
<dbReference type="SMART" id="SM00202">
    <property type="entry name" value="SR"/>
    <property type="match status" value="4"/>
</dbReference>
<dbReference type="PRINTS" id="PR00258">
    <property type="entry name" value="SPERACTRCPTR"/>
</dbReference>
<feature type="domain" description="Ig-like" evidence="11">
    <location>
        <begin position="1349"/>
        <end position="1440"/>
    </location>
</feature>
<evidence type="ECO:0000256" key="9">
    <source>
        <dbReference type="PROSITE-ProRule" id="PRU00196"/>
    </source>
</evidence>
<dbReference type="InterPro" id="IPR036772">
    <property type="entry name" value="SRCR-like_dom_sf"/>
</dbReference>
<organism evidence="12 13">
    <name type="scientific">Pomacea canaliculata</name>
    <name type="common">Golden apple snail</name>
    <dbReference type="NCBI Taxonomy" id="400727"/>
    <lineage>
        <taxon>Eukaryota</taxon>
        <taxon>Metazoa</taxon>
        <taxon>Spiralia</taxon>
        <taxon>Lophotrochozoa</taxon>
        <taxon>Mollusca</taxon>
        <taxon>Gastropoda</taxon>
        <taxon>Caenogastropoda</taxon>
        <taxon>Architaenioglossa</taxon>
        <taxon>Ampullarioidea</taxon>
        <taxon>Ampullariidae</taxon>
        <taxon>Pomacea</taxon>
    </lineage>
</organism>
<keyword evidence="7 9" id="KW-1015">Disulfide bond</keyword>
<dbReference type="FunFam" id="3.10.250.10:FF:000016">
    <property type="entry name" value="Scavenger receptor cysteine-rich protein type 12"/>
    <property type="match status" value="2"/>
</dbReference>
<evidence type="ECO:0000256" key="5">
    <source>
        <dbReference type="ARBA" id="ARBA00022989"/>
    </source>
</evidence>
<protein>
    <recommendedName>
        <fullName evidence="14">Deleted in malignant brain tumors 1 protein</fullName>
    </recommendedName>
</protein>
<feature type="domain" description="SRCR" evidence="10">
    <location>
        <begin position="1485"/>
        <end position="1610"/>
    </location>
</feature>
<dbReference type="InterPro" id="IPR013783">
    <property type="entry name" value="Ig-like_fold"/>
</dbReference>
<dbReference type="PANTHER" id="PTHR48071">
    <property type="entry name" value="SRCR DOMAIN-CONTAINING PROTEIN"/>
    <property type="match status" value="1"/>
</dbReference>
<keyword evidence="4" id="KW-0677">Repeat</keyword>
<dbReference type="Gene3D" id="3.10.250.10">
    <property type="entry name" value="SRCR-like domain"/>
    <property type="match status" value="4"/>
</dbReference>
<keyword evidence="13" id="KW-1185">Reference proteome</keyword>
<dbReference type="GO" id="GO:0016020">
    <property type="term" value="C:membrane"/>
    <property type="evidence" value="ECO:0007669"/>
    <property type="project" value="UniProtKB-SubCell"/>
</dbReference>
<feature type="disulfide bond" evidence="9">
    <location>
        <begin position="1222"/>
        <end position="1232"/>
    </location>
</feature>
<dbReference type="Proteomes" id="UP000245119">
    <property type="component" value="Linkage Group LG1"/>
</dbReference>
<feature type="domain" description="SRCR" evidence="10">
    <location>
        <begin position="826"/>
        <end position="882"/>
    </location>
</feature>
<sequence length="1692" mass="186607">MTKVNRSLDSRQGSGSIPVVCFSHIDPTDEWVPDEYMSRAREVCYGYTWLSGAPSNGSTYYSCVGDSVTFPWAIIPSASERAELEWSFKDNDPPRTDDDRLLARVLPNAIFSAGEWQVQLACGSFSSWGSSSFSVKWKLNNPLEEGNYSCFIDIHEPAARCAHVPSTMMVSNEIHVDSCSAQRALFSSAKREIQEITSVFQQFVNLESDTVRLVGGSRPWNGRLEVKVNGTWGAVCSSNYYSSIALVVCRSLRLKRDASYSPQVNVGANYGTSTLPAHIGYITCTGDEDSIFNCSINYNVDCGLCKISQAFNWTSSSPDNYAVYYACVGDSITFPWSYYTDYDETVSYIEWYFRDTLGTYHEEVIASYIHGEFFLSHSVRQHFSFADNAGLTVSGLTSHDFGDYWVRVVINSYTSVFTQEKYVHLNFPQTPSTTDQQLHARMLPNPVRGSGEWHVQLACGYFTTPGTVAVLWKTPSGQILHNSTFTGDEYVLTLDNPVEEGSYTCFLDVTDPAARCVHISPTMLFSNEVHVDSCSVQGAFFHPILHEKEDMASVIHLLSRQHVGEAFNWTSSSPDNNASYYACVGDSITFPWSYITDYHETTKTLKSLEVTISARQHLSFSGDAGLTVSGLTHNDFGVYSARVVINSYSSLETEESYIHLRLPETPSTTDQQLHARMLPNPMRGSGEWHVQLACGYFTTPGTVAVLWKTPSGQILHNSTFTGDEYVLTLDNPVEEGSYTCFLDVTDPAARCVHISPTMLFSNEVHVDNCSVQRVLGNHANQYGNEEMVLAIKLLSRQHGTYSDIVRLADGSRPWEGRVEIYKVLNGDSPTVYGSAVYGQGSLPILLDDVSCNGNERTIFDCTHSPVGQHNCQNSEDVGTYNWTSTSPELGATYYACPGDTVTLPWSLVTTSSETVNDVEWYFAEGGGNNTLIATYIHGELLLSHSERQHLAFVPNAGLKVSDIAPEDFGQYSVRLVINSNSSFATKGGYVFVRLPEPPAVSDRVLRARILPSAVQESGQWHVQLSCGRFNSRGSLKFSVRWKTPSGQVLNSSYSETREDILTLPNPVEEGNYSCFLDVQDPTAKCAFVSPTMMTSSNLHINSCSVQQALFNPVQQEKDEMESAFKFLIRVHDTVRLVNGNRPWKGRVEVKYNRTWGAVCDKDFSALSAAVVCGMLGLSGQVLPLVNIRASMHASERLDTPVVHNQTLYGGGPLPILLDAVVCTGNETNILDCSHSPVGVSHCDGGGQAYTWTSRSPTNNTVYYACVGDAVTLSWSFTLTSVESVSDIEWYFTETGGNTTLIASYIQGELLLSHSAPQPLTFVSNAGLRVSNIRPEDFGQYSFAMIVEPPTVADRMLHVRMLPNAVRRESGDWHVQLACGNVTSRGSLNFSVKWRTPSGLTLGSSFTENGEEILNVSPAEEGNYSCFLDIDDSTARCVDISPAMLVSNEVHVDTCSVKPPLSNLVQREKREMESVFQYLARQHDTIRLVNGSKPWNGRVEVKYNGSWAVVCDDLFSVWSATVVCTMLGVTGQVIVSYTIIDLATTSSACAVGAPEVRSDSFYGEGELPILLDDVMCRGNESSIFDCSHRPLGVHNCHRKTALVTVPMMDCTMLPTGMLMAAVTQLTSLDTMPRTRARRPWTTARAVPSRLPSKLPTKDVTTFRRAAAMGPRTDMTVVSSGGTSIITELIMGYI</sequence>
<keyword evidence="6" id="KW-0472">Membrane</keyword>
<evidence type="ECO:0000256" key="1">
    <source>
        <dbReference type="ARBA" id="ARBA00004167"/>
    </source>
</evidence>
<feature type="domain" description="Ig-like" evidence="11">
    <location>
        <begin position="998"/>
        <end position="1074"/>
    </location>
</feature>
<evidence type="ECO:0000256" key="8">
    <source>
        <dbReference type="ARBA" id="ARBA00023180"/>
    </source>
</evidence>
<feature type="disulfide bond" evidence="9">
    <location>
        <begin position="851"/>
        <end position="861"/>
    </location>
</feature>
<feature type="disulfide bond" evidence="9">
    <location>
        <begin position="1575"/>
        <end position="1585"/>
    </location>
</feature>
<evidence type="ECO:0000256" key="2">
    <source>
        <dbReference type="ARBA" id="ARBA00022692"/>
    </source>
</evidence>
<gene>
    <name evidence="12" type="ORF">C0Q70_02150</name>
</gene>
<dbReference type="EMBL" id="PZQS01000001">
    <property type="protein sequence ID" value="PVD39516.1"/>
    <property type="molecule type" value="Genomic_DNA"/>
</dbReference>
<dbReference type="SUPFAM" id="SSF56487">
    <property type="entry name" value="SRCR-like"/>
    <property type="match status" value="4"/>
</dbReference>
<comment type="caution">
    <text evidence="12">The sequence shown here is derived from an EMBL/GenBank/DDBJ whole genome shotgun (WGS) entry which is preliminary data.</text>
</comment>
<evidence type="ECO:0000256" key="7">
    <source>
        <dbReference type="ARBA" id="ARBA00023157"/>
    </source>
</evidence>
<feature type="disulfide bond" evidence="9">
    <location>
        <begin position="284"/>
        <end position="294"/>
    </location>
</feature>
<dbReference type="InterPro" id="IPR003599">
    <property type="entry name" value="Ig_sub"/>
</dbReference>
<evidence type="ECO:0000256" key="3">
    <source>
        <dbReference type="ARBA" id="ARBA00022729"/>
    </source>
</evidence>
<evidence type="ECO:0000256" key="6">
    <source>
        <dbReference type="ARBA" id="ARBA00023136"/>
    </source>
</evidence>
<dbReference type="SMART" id="SM00409">
    <property type="entry name" value="IG"/>
    <property type="match status" value="4"/>
</dbReference>
<evidence type="ECO:0000259" key="10">
    <source>
        <dbReference type="PROSITE" id="PS50287"/>
    </source>
</evidence>
<evidence type="ECO:0008006" key="14">
    <source>
        <dbReference type="Google" id="ProtNLM"/>
    </source>
</evidence>
<dbReference type="PROSITE" id="PS00420">
    <property type="entry name" value="SRCR_1"/>
    <property type="match status" value="1"/>
</dbReference>
<comment type="subcellular location">
    <subcellularLocation>
        <location evidence="1">Membrane</location>
        <topology evidence="1">Single-pass membrane protein</topology>
    </subcellularLocation>
</comment>
<name>A0A2T7Q1I4_POMCA</name>
<dbReference type="Gene3D" id="2.60.40.10">
    <property type="entry name" value="Immunoglobulins"/>
    <property type="match status" value="3"/>
</dbReference>
<reference evidence="12 13" key="1">
    <citation type="submission" date="2018-04" db="EMBL/GenBank/DDBJ databases">
        <title>The genome of golden apple snail Pomacea canaliculata provides insight into stress tolerance and invasive adaptation.</title>
        <authorList>
            <person name="Liu C."/>
            <person name="Liu B."/>
            <person name="Ren Y."/>
            <person name="Zhang Y."/>
            <person name="Wang H."/>
            <person name="Li S."/>
            <person name="Jiang F."/>
            <person name="Yin L."/>
            <person name="Zhang G."/>
            <person name="Qian W."/>
            <person name="Fan W."/>
        </authorList>
    </citation>
    <scope>NUCLEOTIDE SEQUENCE [LARGE SCALE GENOMIC DNA]</scope>
    <source>
        <strain evidence="12">SZHN2017</strain>
        <tissue evidence="12">Muscle</tissue>
    </source>
</reference>
<evidence type="ECO:0000259" key="11">
    <source>
        <dbReference type="PROSITE" id="PS50835"/>
    </source>
</evidence>
<dbReference type="PANTHER" id="PTHR48071:SF18">
    <property type="entry name" value="DELETED IN MALIGNANT BRAIN TUMORS 1 PROTEIN-RELATED"/>
    <property type="match status" value="1"/>
</dbReference>
<accession>A0A2T7Q1I4</accession>
<feature type="domain" description="SRCR" evidence="10">
    <location>
        <begin position="1134"/>
        <end position="1266"/>
    </location>
</feature>
<evidence type="ECO:0000313" key="13">
    <source>
        <dbReference type="Proteomes" id="UP000245119"/>
    </source>
</evidence>
<feature type="domain" description="Ig-like" evidence="11">
    <location>
        <begin position="666"/>
        <end position="740"/>
    </location>
</feature>
<dbReference type="InterPro" id="IPR001190">
    <property type="entry name" value="SRCR"/>
</dbReference>
<keyword evidence="2" id="KW-0812">Transmembrane</keyword>
<feature type="domain" description="Ig-like" evidence="11">
    <location>
        <begin position="431"/>
        <end position="505"/>
    </location>
</feature>
<evidence type="ECO:0000256" key="4">
    <source>
        <dbReference type="ARBA" id="ARBA00022737"/>
    </source>
</evidence>
<dbReference type="PROSITE" id="PS50835">
    <property type="entry name" value="IG_LIKE"/>
    <property type="match status" value="4"/>
</dbReference>
<dbReference type="InterPro" id="IPR036179">
    <property type="entry name" value="Ig-like_dom_sf"/>
</dbReference>
<dbReference type="SUPFAM" id="SSF48726">
    <property type="entry name" value="Immunoglobulin"/>
    <property type="match status" value="3"/>
</dbReference>
<keyword evidence="5" id="KW-1133">Transmembrane helix</keyword>
<proteinExistence type="predicted"/>
<keyword evidence="8" id="KW-0325">Glycoprotein</keyword>
<evidence type="ECO:0000313" key="12">
    <source>
        <dbReference type="EMBL" id="PVD39516.1"/>
    </source>
</evidence>
<comment type="caution">
    <text evidence="9">Lacks conserved residue(s) required for the propagation of feature annotation.</text>
</comment>
<dbReference type="InterPro" id="IPR007110">
    <property type="entry name" value="Ig-like_dom"/>
</dbReference>
<dbReference type="Pfam" id="PF00530">
    <property type="entry name" value="SRCR"/>
    <property type="match status" value="4"/>
</dbReference>
<keyword evidence="3" id="KW-0732">Signal</keyword>